<dbReference type="EMBL" id="ABYU02000004">
    <property type="protein sequence ID" value="EEX23193.1"/>
    <property type="molecule type" value="Genomic_DNA"/>
</dbReference>
<dbReference type="Pfam" id="PF00872">
    <property type="entry name" value="Transposase_mut"/>
    <property type="match status" value="1"/>
</dbReference>
<evidence type="ECO:0000256" key="1">
    <source>
        <dbReference type="ARBA" id="ARBA00002190"/>
    </source>
</evidence>
<dbReference type="GO" id="GO:0004803">
    <property type="term" value="F:transposase activity"/>
    <property type="evidence" value="ECO:0007669"/>
    <property type="project" value="UniProtKB-UniRule"/>
</dbReference>
<dbReference type="PROSITE" id="PS01007">
    <property type="entry name" value="TRANSPOSASE_MUTATOR"/>
    <property type="match status" value="1"/>
</dbReference>
<evidence type="ECO:0000256" key="5">
    <source>
        <dbReference type="ARBA" id="ARBA00023172"/>
    </source>
</evidence>
<comment type="caution">
    <text evidence="7">The sequence shown here is derived from an EMBL/GenBank/DDBJ whole genome shotgun (WGS) entry which is preliminary data.</text>
</comment>
<evidence type="ECO:0000313" key="7">
    <source>
        <dbReference type="EMBL" id="EEX23193.1"/>
    </source>
</evidence>
<dbReference type="PANTHER" id="PTHR33217">
    <property type="entry name" value="TRANSPOSASE FOR INSERTION SEQUENCE ELEMENT IS1081"/>
    <property type="match status" value="1"/>
</dbReference>
<evidence type="ECO:0000256" key="4">
    <source>
        <dbReference type="ARBA" id="ARBA00023125"/>
    </source>
</evidence>
<evidence type="ECO:0000256" key="3">
    <source>
        <dbReference type="ARBA" id="ARBA00022578"/>
    </source>
</evidence>
<keyword evidence="8" id="KW-1185">Reference proteome</keyword>
<sequence>MVSDITDKLLPKIEEWQNRPLSSVYPIVFIDAVHFSVRDDGIIRKLAAYVVLGINEDGKKEVLTIVIGENESSKYWLSVLNSLKNRGVKDILILCSDGLTGIKEAITAAFPATEQQRCIVHMVRNTLKYVANKDMKAFAKDLKTIYTAADENSAYTQLENVKQKWEGQYPNAMKRWYDNWDAITPIFKFSKETRTAFYTTNAIESLNSSYRRLNRQRSVFPSSQALLKALYLATFEIAK</sequence>
<keyword evidence="5 6" id="KW-0233">DNA recombination</keyword>
<dbReference type="NCBIfam" id="NF033543">
    <property type="entry name" value="transpos_IS256"/>
    <property type="match status" value="1"/>
</dbReference>
<evidence type="ECO:0000313" key="8">
    <source>
        <dbReference type="Proteomes" id="UP000003755"/>
    </source>
</evidence>
<protein>
    <recommendedName>
        <fullName evidence="6">Mutator family transposase</fullName>
    </recommendedName>
</protein>
<proteinExistence type="inferred from homology"/>
<evidence type="ECO:0000256" key="2">
    <source>
        <dbReference type="ARBA" id="ARBA00010961"/>
    </source>
</evidence>
<comment type="function">
    <text evidence="1 6">Required for the transposition of the insertion element.</text>
</comment>
<gene>
    <name evidence="7" type="ORF">BLAHAN_04041</name>
</gene>
<dbReference type="InterPro" id="IPR001207">
    <property type="entry name" value="Transposase_mutator"/>
</dbReference>
<keyword evidence="3 6" id="KW-0815">Transposition</keyword>
<dbReference type="GO" id="GO:0003677">
    <property type="term" value="F:DNA binding"/>
    <property type="evidence" value="ECO:0007669"/>
    <property type="project" value="UniProtKB-UniRule"/>
</dbReference>
<evidence type="ECO:0000256" key="6">
    <source>
        <dbReference type="RuleBase" id="RU365089"/>
    </source>
</evidence>
<reference evidence="7" key="1">
    <citation type="submission" date="2009-09" db="EMBL/GenBank/DDBJ databases">
        <authorList>
            <person name="Weinstock G."/>
            <person name="Sodergren E."/>
            <person name="Clifton S."/>
            <person name="Fulton L."/>
            <person name="Fulton B."/>
            <person name="Courtney L."/>
            <person name="Fronick C."/>
            <person name="Harrison M."/>
            <person name="Strong C."/>
            <person name="Farmer C."/>
            <person name="Delahaunty K."/>
            <person name="Markovic C."/>
            <person name="Hall O."/>
            <person name="Minx P."/>
            <person name="Tomlinson C."/>
            <person name="Mitreva M."/>
            <person name="Nelson J."/>
            <person name="Hou S."/>
            <person name="Wollam A."/>
            <person name="Pepin K.H."/>
            <person name="Johnson M."/>
            <person name="Bhonagiri V."/>
            <person name="Nash W.E."/>
            <person name="Warren W."/>
            <person name="Chinwalla A."/>
            <person name="Mardis E.R."/>
            <person name="Wilson R.K."/>
        </authorList>
    </citation>
    <scope>NUCLEOTIDE SEQUENCE [LARGE SCALE GENOMIC DNA]</scope>
    <source>
        <strain evidence="7">DSM 20583</strain>
    </source>
</reference>
<dbReference type="GO" id="GO:0006313">
    <property type="term" value="P:DNA transposition"/>
    <property type="evidence" value="ECO:0007669"/>
    <property type="project" value="UniProtKB-UniRule"/>
</dbReference>
<accession>C9L3V4</accession>
<feature type="non-terminal residue" evidence="7">
    <location>
        <position position="239"/>
    </location>
</feature>
<keyword evidence="4 6" id="KW-0238">DNA-binding</keyword>
<organism evidence="7 8">
    <name type="scientific">Blautia hansenii DSM 20583</name>
    <dbReference type="NCBI Taxonomy" id="537007"/>
    <lineage>
        <taxon>Bacteria</taxon>
        <taxon>Bacillati</taxon>
        <taxon>Bacillota</taxon>
        <taxon>Clostridia</taxon>
        <taxon>Lachnospirales</taxon>
        <taxon>Lachnospiraceae</taxon>
        <taxon>Blautia</taxon>
    </lineage>
</organism>
<dbReference type="eggNOG" id="COG3328">
    <property type="taxonomic scope" value="Bacteria"/>
</dbReference>
<dbReference type="PANTHER" id="PTHR33217:SF8">
    <property type="entry name" value="MUTATOR FAMILY TRANSPOSASE"/>
    <property type="match status" value="1"/>
</dbReference>
<dbReference type="AlphaFoldDB" id="C9L3V4"/>
<name>C9L3V4_BLAHA</name>
<comment type="similarity">
    <text evidence="2 6">Belongs to the transposase mutator family.</text>
</comment>
<dbReference type="Proteomes" id="UP000003755">
    <property type="component" value="Unassembled WGS sequence"/>
</dbReference>
<keyword evidence="6" id="KW-0814">Transposable element</keyword>
<dbReference type="HOGENOM" id="CLU_036805_13_1_9"/>